<dbReference type="EMBL" id="JAATOD010000001">
    <property type="protein sequence ID" value="MBC2328904.1"/>
    <property type="molecule type" value="Genomic_DNA"/>
</dbReference>
<evidence type="ECO:0000256" key="5">
    <source>
        <dbReference type="SAM" id="SignalP"/>
    </source>
</evidence>
<dbReference type="AlphaFoldDB" id="A0A7X1DN18"/>
<dbReference type="Gene3D" id="2.60.40.10">
    <property type="entry name" value="Immunoglobulins"/>
    <property type="match status" value="1"/>
</dbReference>
<keyword evidence="4" id="KW-1133">Transmembrane helix</keyword>
<feature type="domain" description="Ig-like" evidence="7">
    <location>
        <begin position="472"/>
        <end position="538"/>
    </location>
</feature>
<protein>
    <submittedName>
        <fullName evidence="8">Cell surface protein</fullName>
    </submittedName>
</protein>
<keyword evidence="4" id="KW-0812">Transmembrane</keyword>
<dbReference type="InterPro" id="IPR052592">
    <property type="entry name" value="LRR-RLK"/>
</dbReference>
<accession>A0A7X1DN18</accession>
<feature type="transmembrane region" description="Helical" evidence="4">
    <location>
        <begin position="607"/>
        <end position="626"/>
    </location>
</feature>
<dbReference type="SUPFAM" id="SSF52058">
    <property type="entry name" value="L domain-like"/>
    <property type="match status" value="1"/>
</dbReference>
<keyword evidence="2" id="KW-0677">Repeat</keyword>
<dbReference type="InterPro" id="IPR022038">
    <property type="entry name" value="Ig-like_bact"/>
</dbReference>
<dbReference type="InterPro" id="IPR001611">
    <property type="entry name" value="Leu-rich_rpt"/>
</dbReference>
<evidence type="ECO:0000256" key="4">
    <source>
        <dbReference type="SAM" id="Phobius"/>
    </source>
</evidence>
<evidence type="ECO:0000256" key="3">
    <source>
        <dbReference type="SAM" id="MobiDB-lite"/>
    </source>
</evidence>
<dbReference type="InterPro" id="IPR009459">
    <property type="entry name" value="MucBP_dom"/>
</dbReference>
<feature type="compositionally biased region" description="Polar residues" evidence="3">
    <location>
        <begin position="573"/>
        <end position="585"/>
    </location>
</feature>
<feature type="signal peptide" evidence="5">
    <location>
        <begin position="1"/>
        <end position="19"/>
    </location>
</feature>
<dbReference type="Pfam" id="PF06458">
    <property type="entry name" value="MucBP"/>
    <property type="match status" value="2"/>
</dbReference>
<dbReference type="InterPro" id="IPR032675">
    <property type="entry name" value="LRR_dom_sf"/>
</dbReference>
<dbReference type="InterPro" id="IPR013783">
    <property type="entry name" value="Ig-like_fold"/>
</dbReference>
<feature type="domain" description="MucBP" evidence="6">
    <location>
        <begin position="402"/>
        <end position="466"/>
    </location>
</feature>
<organism evidence="8 9">
    <name type="scientific">Listeria swaminathanii</name>
    <dbReference type="NCBI Taxonomy" id="2713501"/>
    <lineage>
        <taxon>Bacteria</taxon>
        <taxon>Bacillati</taxon>
        <taxon>Bacillota</taxon>
        <taxon>Bacilli</taxon>
        <taxon>Bacillales</taxon>
        <taxon>Listeriaceae</taxon>
        <taxon>Listeria</taxon>
    </lineage>
</organism>
<gene>
    <name evidence="8" type="ORF">HCX62_02440</name>
</gene>
<dbReference type="Pfam" id="PF00560">
    <property type="entry name" value="LRR_1"/>
    <property type="match status" value="2"/>
</dbReference>
<dbReference type="Gene3D" id="3.80.10.10">
    <property type="entry name" value="Ribonuclease Inhibitor"/>
    <property type="match status" value="1"/>
</dbReference>
<evidence type="ECO:0000259" key="7">
    <source>
        <dbReference type="Pfam" id="PF07523"/>
    </source>
</evidence>
<feature type="compositionally biased region" description="Low complexity" evidence="3">
    <location>
        <begin position="549"/>
        <end position="565"/>
    </location>
</feature>
<name>A0A7X1DN18_9LIST</name>
<dbReference type="RefSeq" id="WP_185636885.1">
    <property type="nucleotide sequence ID" value="NZ_JAATOD010000001.1"/>
</dbReference>
<dbReference type="Pfam" id="PF07523">
    <property type="entry name" value="Big_3"/>
    <property type="match status" value="1"/>
</dbReference>
<dbReference type="PANTHER" id="PTHR48054">
    <property type="entry name" value="RECEPTOR KINASE-LIKE PROTEIN XA21"/>
    <property type="match status" value="1"/>
</dbReference>
<dbReference type="Proteomes" id="UP000572016">
    <property type="component" value="Unassembled WGS sequence"/>
</dbReference>
<reference evidence="8 9" key="1">
    <citation type="submission" date="2020-03" db="EMBL/GenBank/DDBJ databases">
        <title>Soil Listeria distribution.</title>
        <authorList>
            <person name="Liao J."/>
            <person name="Wiedmann M."/>
        </authorList>
    </citation>
    <scope>NUCLEOTIDE SEQUENCE [LARGE SCALE GENOMIC DNA]</scope>
    <source>
        <strain evidence="8 9">FSL L7-0020</strain>
    </source>
</reference>
<feature type="domain" description="MucBP" evidence="6">
    <location>
        <begin position="329"/>
        <end position="396"/>
    </location>
</feature>
<feature type="chain" id="PRO_5039211796" evidence="5">
    <location>
        <begin position="20"/>
        <end position="633"/>
    </location>
</feature>
<evidence type="ECO:0000313" key="8">
    <source>
        <dbReference type="EMBL" id="MBC2328904.1"/>
    </source>
</evidence>
<evidence type="ECO:0000256" key="2">
    <source>
        <dbReference type="ARBA" id="ARBA00022737"/>
    </source>
</evidence>
<feature type="region of interest" description="Disordered" evidence="3">
    <location>
        <begin position="544"/>
        <end position="585"/>
    </location>
</feature>
<evidence type="ECO:0000256" key="1">
    <source>
        <dbReference type="ARBA" id="ARBA00022614"/>
    </source>
</evidence>
<evidence type="ECO:0000259" key="6">
    <source>
        <dbReference type="Pfam" id="PF06458"/>
    </source>
</evidence>
<dbReference type="FunFam" id="3.80.10.10:FF:000041">
    <property type="entry name" value="LRR receptor-like serine/threonine-protein kinase ERECTA"/>
    <property type="match status" value="1"/>
</dbReference>
<proteinExistence type="predicted"/>
<sequence>MKKTITFLSVMMISFSIFSVNPLSGLAFEKGAATTETKQQVNATNAATDIVTAQDLGGQTWLINEVNKQLAPKAVGVDLTFEDLAKITRITITDRGLTGEVPPEIKNLVSLEFLILYSNNLTGTIPAELGELTKLKELRLDFNKLTGTIPDGLGNIPSIALQRNRLVGQIPLSLYENRTGKNEVNVSGNQVTINSRAPEPSIYSYATFIYPATTPEYGGHLKATTTYISNLENDAFITPFLPGSSTFIDLQAVFMFETELYEGHEVTITDDASGKLLYEGELTSDISISLKSLSSGYHNIRVVLDNAPNNPQNQTTFGISIVSTVAGDLTVNYIDETGKTIHEPQTVSGFVGDDYDVTTDEYQLAIDGYELDSSKLPTDAIGTFDHAPLSVTYVYKENQGAPVTVKYVDENGNELTTSDNLTGKLDDTYQAGAKEIAGFTLDESKLPTNASGIFEADPQAVVYVYKAVPAMIKAHDSMIYVGDNWTAADNFDSVSDNFGAAVSFDDVTVEGTVDTTIAGIYPVTYSFAGESITIQVTVKNKDIPANSVTPSDPSSPSEQSASTTPKTPDKQTAKSPTLKITPTQSETSTVAGKLKLPTTGDNLLDSIIYSLFGFIAICVAFCLFFWRKKQKHS</sequence>
<keyword evidence="1" id="KW-0433">Leucine-rich repeat</keyword>
<evidence type="ECO:0000313" key="9">
    <source>
        <dbReference type="Proteomes" id="UP000572016"/>
    </source>
</evidence>
<dbReference type="Gene3D" id="3.10.20.320">
    <property type="entry name" value="Putative peptidoglycan bound protein (lpxtg motif)"/>
    <property type="match status" value="2"/>
</dbReference>
<keyword evidence="4" id="KW-0472">Membrane</keyword>
<keyword evidence="5" id="KW-0732">Signal</keyword>
<comment type="caution">
    <text evidence="8">The sequence shown here is derived from an EMBL/GenBank/DDBJ whole genome shotgun (WGS) entry which is preliminary data.</text>
</comment>